<dbReference type="InterPro" id="IPR008920">
    <property type="entry name" value="TF_FadR/GntR_C"/>
</dbReference>
<accession>A0A6H0SMS8</accession>
<sequence length="260" mass="28097">MPAYRVAANLARALKQDKLLHMSSMQPIVPKASLTEQVTMMIRAAIVAGEMAPGQHYSAIGISEKLGVSRTPVREALQLLEKEGIVTVAKNRGVRVNQISLEDIVEVFQLRLAIEPPAAACGVINASDADRARLAQLHEQMLQVGQSGDGRATLDADKEFHLYLLGLASNKKLDGVVGQLRNLVLAHGQTTVPYARSSQELAGDREEIMAAILAKDAPAAAQAVRGHILRTAQMLVLSICSRTEGLEPEPFLERLEDLIS</sequence>
<dbReference type="Pfam" id="PF00392">
    <property type="entry name" value="GntR"/>
    <property type="match status" value="1"/>
</dbReference>
<keyword evidence="3" id="KW-0804">Transcription</keyword>
<dbReference type="EMBL" id="CP032549">
    <property type="protein sequence ID" value="QIV87645.1"/>
    <property type="molecule type" value="Genomic_DNA"/>
</dbReference>
<dbReference type="InterPro" id="IPR000524">
    <property type="entry name" value="Tscrpt_reg_HTH_GntR"/>
</dbReference>
<evidence type="ECO:0000256" key="3">
    <source>
        <dbReference type="ARBA" id="ARBA00023163"/>
    </source>
</evidence>
<evidence type="ECO:0000313" key="5">
    <source>
        <dbReference type="EMBL" id="QIV87645.1"/>
    </source>
</evidence>
<name>A0A6H0SMS8_9MICC</name>
<proteinExistence type="predicted"/>
<dbReference type="AlphaFoldDB" id="A0A6H0SMS8"/>
<dbReference type="Proteomes" id="UP000502331">
    <property type="component" value="Chromosome"/>
</dbReference>
<protein>
    <submittedName>
        <fullName evidence="5">GntR family transcriptional regulator</fullName>
    </submittedName>
</protein>
<keyword evidence="2" id="KW-0238">DNA-binding</keyword>
<dbReference type="PANTHER" id="PTHR43537:SF5">
    <property type="entry name" value="UXU OPERON TRANSCRIPTIONAL REGULATOR"/>
    <property type="match status" value="1"/>
</dbReference>
<dbReference type="InterPro" id="IPR036388">
    <property type="entry name" value="WH-like_DNA-bd_sf"/>
</dbReference>
<reference evidence="5 6" key="1">
    <citation type="submission" date="2018-09" db="EMBL/GenBank/DDBJ databases">
        <title>Glutamicibacter mishrai S5-52T (LMG 29155T = KCTC 39846T).</title>
        <authorList>
            <person name="Das S.K."/>
        </authorList>
    </citation>
    <scope>NUCLEOTIDE SEQUENCE [LARGE SCALE GENOMIC DNA]</scope>
    <source>
        <strain evidence="5 6">S5-52</strain>
    </source>
</reference>
<dbReference type="Gene3D" id="1.20.120.530">
    <property type="entry name" value="GntR ligand-binding domain-like"/>
    <property type="match status" value="1"/>
</dbReference>
<dbReference type="InterPro" id="IPR011711">
    <property type="entry name" value="GntR_C"/>
</dbReference>
<dbReference type="PROSITE" id="PS50949">
    <property type="entry name" value="HTH_GNTR"/>
    <property type="match status" value="1"/>
</dbReference>
<dbReference type="GO" id="GO:0003700">
    <property type="term" value="F:DNA-binding transcription factor activity"/>
    <property type="evidence" value="ECO:0007669"/>
    <property type="project" value="InterPro"/>
</dbReference>
<dbReference type="SMART" id="SM00895">
    <property type="entry name" value="FCD"/>
    <property type="match status" value="1"/>
</dbReference>
<dbReference type="InterPro" id="IPR036390">
    <property type="entry name" value="WH_DNA-bd_sf"/>
</dbReference>
<dbReference type="SMART" id="SM00345">
    <property type="entry name" value="HTH_GNTR"/>
    <property type="match status" value="1"/>
</dbReference>
<evidence type="ECO:0000313" key="6">
    <source>
        <dbReference type="Proteomes" id="UP000502331"/>
    </source>
</evidence>
<dbReference type="GO" id="GO:0003677">
    <property type="term" value="F:DNA binding"/>
    <property type="evidence" value="ECO:0007669"/>
    <property type="project" value="UniProtKB-KW"/>
</dbReference>
<evidence type="ECO:0000259" key="4">
    <source>
        <dbReference type="PROSITE" id="PS50949"/>
    </source>
</evidence>
<evidence type="ECO:0000256" key="2">
    <source>
        <dbReference type="ARBA" id="ARBA00023125"/>
    </source>
</evidence>
<dbReference type="PANTHER" id="PTHR43537">
    <property type="entry name" value="TRANSCRIPTIONAL REGULATOR, GNTR FAMILY"/>
    <property type="match status" value="1"/>
</dbReference>
<feature type="domain" description="HTH gntR-type" evidence="4">
    <location>
        <begin position="32"/>
        <end position="99"/>
    </location>
</feature>
<gene>
    <name evidence="5" type="ORF">D3791_11335</name>
</gene>
<keyword evidence="1" id="KW-0805">Transcription regulation</keyword>
<dbReference type="Pfam" id="PF07729">
    <property type="entry name" value="FCD"/>
    <property type="match status" value="1"/>
</dbReference>
<dbReference type="CDD" id="cd07377">
    <property type="entry name" value="WHTH_GntR"/>
    <property type="match status" value="1"/>
</dbReference>
<dbReference type="SUPFAM" id="SSF48008">
    <property type="entry name" value="GntR ligand-binding domain-like"/>
    <property type="match status" value="1"/>
</dbReference>
<evidence type="ECO:0000256" key="1">
    <source>
        <dbReference type="ARBA" id="ARBA00023015"/>
    </source>
</evidence>
<keyword evidence="6" id="KW-1185">Reference proteome</keyword>
<organism evidence="5 6">
    <name type="scientific">Glutamicibacter mishrai</name>
    <dbReference type="NCBI Taxonomy" id="1775880"/>
    <lineage>
        <taxon>Bacteria</taxon>
        <taxon>Bacillati</taxon>
        <taxon>Actinomycetota</taxon>
        <taxon>Actinomycetes</taxon>
        <taxon>Micrococcales</taxon>
        <taxon>Micrococcaceae</taxon>
        <taxon>Glutamicibacter</taxon>
    </lineage>
</organism>
<dbReference type="Gene3D" id="1.10.10.10">
    <property type="entry name" value="Winged helix-like DNA-binding domain superfamily/Winged helix DNA-binding domain"/>
    <property type="match status" value="1"/>
</dbReference>
<dbReference type="SUPFAM" id="SSF46785">
    <property type="entry name" value="Winged helix' DNA-binding domain"/>
    <property type="match status" value="1"/>
</dbReference>